<proteinExistence type="predicted"/>
<evidence type="ECO:0000313" key="2">
    <source>
        <dbReference type="RefSeq" id="XP_030757318.1"/>
    </source>
</evidence>
<gene>
    <name evidence="2" type="primary">LOC115883143</name>
</gene>
<sequence length="191" mass="21846">MTLNFKIICKKMEQNYLISIFLFIYLSEKIVNAQNDVQSKKVYIPPGNIQFPYGDEYQINTNINLNEINRIVCTDTQFFIPPQGKCPFPPEDPSDMKLTCPYINCPEFKSFGLSDTETLGDEIVPPAVQCKICDVKQTSDNEAVLLSCSHCYDIVAPGQQPRLNEKDILYRIYFIEIANYTSVNITGEENF</sequence>
<dbReference type="InParanoid" id="A0A6J2Y0P8"/>
<dbReference type="KEGG" id="soy:115883143"/>
<dbReference type="RefSeq" id="XP_030757318.1">
    <property type="nucleotide sequence ID" value="XM_030901458.1"/>
</dbReference>
<accession>A0A6J2Y0P8</accession>
<organism evidence="1 2">
    <name type="scientific">Sitophilus oryzae</name>
    <name type="common">Rice weevil</name>
    <name type="synonym">Curculio oryzae</name>
    <dbReference type="NCBI Taxonomy" id="7048"/>
    <lineage>
        <taxon>Eukaryota</taxon>
        <taxon>Metazoa</taxon>
        <taxon>Ecdysozoa</taxon>
        <taxon>Arthropoda</taxon>
        <taxon>Hexapoda</taxon>
        <taxon>Insecta</taxon>
        <taxon>Pterygota</taxon>
        <taxon>Neoptera</taxon>
        <taxon>Endopterygota</taxon>
        <taxon>Coleoptera</taxon>
        <taxon>Polyphaga</taxon>
        <taxon>Cucujiformia</taxon>
        <taxon>Curculionidae</taxon>
        <taxon>Dryophthorinae</taxon>
        <taxon>Sitophilus</taxon>
    </lineage>
</organism>
<evidence type="ECO:0000313" key="1">
    <source>
        <dbReference type="Proteomes" id="UP000504635"/>
    </source>
</evidence>
<dbReference type="GeneID" id="115883143"/>
<dbReference type="Proteomes" id="UP000504635">
    <property type="component" value="Unplaced"/>
</dbReference>
<dbReference type="OrthoDB" id="6763215at2759"/>
<keyword evidence="1" id="KW-1185">Reference proteome</keyword>
<dbReference type="AlphaFoldDB" id="A0A6J2Y0P8"/>
<protein>
    <submittedName>
        <fullName evidence="2">Uncharacterized protein LOC115883143</fullName>
    </submittedName>
</protein>
<reference evidence="2" key="1">
    <citation type="submission" date="2025-08" db="UniProtKB">
        <authorList>
            <consortium name="RefSeq"/>
        </authorList>
    </citation>
    <scope>IDENTIFICATION</scope>
    <source>
        <tissue evidence="2">Gonads</tissue>
    </source>
</reference>
<name>A0A6J2Y0P8_SITOR</name>